<dbReference type="AlphaFoldDB" id="A0AA35MGG7"/>
<dbReference type="GO" id="GO:0042147">
    <property type="term" value="P:retrograde transport, endosome to Golgi"/>
    <property type="evidence" value="ECO:0007669"/>
    <property type="project" value="TreeGrafter"/>
</dbReference>
<evidence type="ECO:0000259" key="3">
    <source>
        <dbReference type="Pfam" id="PF01266"/>
    </source>
</evidence>
<feature type="region of interest" description="Disordered" evidence="1">
    <location>
        <begin position="597"/>
        <end position="623"/>
    </location>
</feature>
<keyword evidence="5" id="KW-1185">Reference proteome</keyword>
<protein>
    <recommendedName>
        <fullName evidence="3">FAD dependent oxidoreductase domain-containing protein</fullName>
    </recommendedName>
</protein>
<dbReference type="EMBL" id="CABFNP030001282">
    <property type="protein sequence ID" value="CAI6096369.1"/>
    <property type="molecule type" value="Genomic_DNA"/>
</dbReference>
<keyword evidence="2" id="KW-0812">Transmembrane</keyword>
<gene>
    <name evidence="4" type="ORF">CCHLO57077_00009047</name>
</gene>
<evidence type="ECO:0000256" key="1">
    <source>
        <dbReference type="SAM" id="MobiDB-lite"/>
    </source>
</evidence>
<dbReference type="InterPro" id="IPR006076">
    <property type="entry name" value="FAD-dep_OxRdtase"/>
</dbReference>
<feature type="region of interest" description="Disordered" evidence="1">
    <location>
        <begin position="461"/>
        <end position="493"/>
    </location>
</feature>
<reference evidence="4" key="1">
    <citation type="submission" date="2023-01" db="EMBL/GenBank/DDBJ databases">
        <authorList>
            <person name="Piombo E."/>
        </authorList>
    </citation>
    <scope>NUCLEOTIDE SEQUENCE</scope>
</reference>
<dbReference type="Pfam" id="PF09420">
    <property type="entry name" value="Nop16"/>
    <property type="match status" value="1"/>
</dbReference>
<feature type="region of interest" description="Disordered" evidence="1">
    <location>
        <begin position="407"/>
        <end position="436"/>
    </location>
</feature>
<dbReference type="SUPFAM" id="SSF51905">
    <property type="entry name" value="FAD/NAD(P)-binding domain"/>
    <property type="match status" value="1"/>
</dbReference>
<organism evidence="4 5">
    <name type="scientific">Clonostachys chloroleuca</name>
    <dbReference type="NCBI Taxonomy" id="1926264"/>
    <lineage>
        <taxon>Eukaryota</taxon>
        <taxon>Fungi</taxon>
        <taxon>Dikarya</taxon>
        <taxon>Ascomycota</taxon>
        <taxon>Pezizomycotina</taxon>
        <taxon>Sordariomycetes</taxon>
        <taxon>Hypocreomycetidae</taxon>
        <taxon>Hypocreales</taxon>
        <taxon>Bionectriaceae</taxon>
        <taxon>Clonostachys</taxon>
    </lineage>
</organism>
<name>A0AA35MGG7_9HYPO</name>
<dbReference type="GO" id="GO:0005770">
    <property type="term" value="C:late endosome"/>
    <property type="evidence" value="ECO:0007669"/>
    <property type="project" value="TreeGrafter"/>
</dbReference>
<feature type="domain" description="FAD dependent oxidoreductase" evidence="3">
    <location>
        <begin position="7"/>
        <end position="399"/>
    </location>
</feature>
<feature type="transmembrane region" description="Helical" evidence="2">
    <location>
        <begin position="7"/>
        <end position="24"/>
    </location>
</feature>
<dbReference type="PANTHER" id="PTHR13847:SF150">
    <property type="entry name" value="OXIDOREDUCTASE TDA3-RELATED"/>
    <property type="match status" value="1"/>
</dbReference>
<evidence type="ECO:0000313" key="4">
    <source>
        <dbReference type="EMBL" id="CAI6096369.1"/>
    </source>
</evidence>
<accession>A0AA35MGG7</accession>
<comment type="caution">
    <text evidence="4">The sequence shown here is derived from an EMBL/GenBank/DDBJ whole genome shotgun (WGS) entry which is preliminary data.</text>
</comment>
<sequence>MEGKRNIVIVGGGIIGSTTAYYLTRHPKFNPALHTITVLEAAPAIATGASGKAGGLLALWAYPDCLVPLSYKLHAELAAEHDGVKRWGYRKLGCGSIEVTVSKKRLEQLQQANEEGKAWEKLPKQDAAAKNLLEESNFPSDFDYVDREIVETWAEMGSPGATETAQVHPHHFTTSIAELARDAGVQIKTNSKVIKLKSSPAGVEGVEYVDRKDNTTNEIQEVTDIVVAAGPWTGVVLPQAKVEGLRAHSVVYEAEVSPYAVFTDIELPSNYIPEHRAKMGQKRKHKGRVDPEIYARPFGEVYACGEPDTAIPLPETADQVECDESQCDDIISYIGTISSVLGAAPIKAKQACYLPRHMRFGQESGPLIGKTKTSGLYVASGHTCWGIQNGPATGKLVSEFIFDGDAQSADKKKRRSKSQPIRQSNRLKKPVNPLGNNTIAANWDKKQTLAQNYKRLGLTARLKGPTGGTEKTLGVKETFGPSDPLSINGSGSTGKALDVARVERDADGKIVRVIGRAPNPLDDPLNELDSDSEMGDGEVEEHEEWGGIQENGRETEVVKSLIQEARNPAPKKKRYQSEQEREWLEKLVGKYGDDTRAMAKDRKLNPMQQTEADIRRRINKMNA</sequence>
<dbReference type="Pfam" id="PF01266">
    <property type="entry name" value="DAO"/>
    <property type="match status" value="1"/>
</dbReference>
<dbReference type="InterPro" id="IPR036188">
    <property type="entry name" value="FAD/NAD-bd_sf"/>
</dbReference>
<dbReference type="InterPro" id="IPR019002">
    <property type="entry name" value="Ribosome_biogenesis_Nop16"/>
</dbReference>
<dbReference type="PANTHER" id="PTHR13847">
    <property type="entry name" value="SARCOSINE DEHYDROGENASE-RELATED"/>
    <property type="match status" value="1"/>
</dbReference>
<proteinExistence type="predicted"/>
<dbReference type="Proteomes" id="UP001160390">
    <property type="component" value="Unassembled WGS sequence"/>
</dbReference>
<evidence type="ECO:0000313" key="5">
    <source>
        <dbReference type="Proteomes" id="UP001160390"/>
    </source>
</evidence>
<keyword evidence="2" id="KW-1133">Transmembrane helix</keyword>
<dbReference type="GO" id="GO:0005829">
    <property type="term" value="C:cytosol"/>
    <property type="evidence" value="ECO:0007669"/>
    <property type="project" value="GOC"/>
</dbReference>
<dbReference type="Gene3D" id="3.50.50.60">
    <property type="entry name" value="FAD/NAD(P)-binding domain"/>
    <property type="match status" value="1"/>
</dbReference>
<keyword evidence="2" id="KW-0472">Membrane</keyword>
<evidence type="ECO:0000256" key="2">
    <source>
        <dbReference type="SAM" id="Phobius"/>
    </source>
</evidence>
<dbReference type="Gene3D" id="3.30.9.10">
    <property type="entry name" value="D-Amino Acid Oxidase, subunit A, domain 2"/>
    <property type="match status" value="1"/>
</dbReference>